<accession>A0A3P7NL76</accession>
<feature type="compositionally biased region" description="Acidic residues" evidence="1">
    <location>
        <begin position="1"/>
        <end position="10"/>
    </location>
</feature>
<proteinExistence type="predicted"/>
<protein>
    <submittedName>
        <fullName evidence="2">Uncharacterized protein</fullName>
    </submittedName>
</protein>
<dbReference type="Proteomes" id="UP000281553">
    <property type="component" value="Unassembled WGS sequence"/>
</dbReference>
<name>A0A3P7NL76_DIBLA</name>
<evidence type="ECO:0000313" key="2">
    <source>
        <dbReference type="EMBL" id="VDN36328.1"/>
    </source>
</evidence>
<sequence>MNDEDTDSDSDTDREIAEEEARIYAVSGGPGGEVVYHARRSADNTDAAHAKVGL</sequence>
<feature type="compositionally biased region" description="Basic and acidic residues" evidence="1">
    <location>
        <begin position="11"/>
        <end position="22"/>
    </location>
</feature>
<gene>
    <name evidence="2" type="ORF">DILT_LOCUS17001</name>
</gene>
<dbReference type="EMBL" id="UYRU01088696">
    <property type="protein sequence ID" value="VDN36328.1"/>
    <property type="molecule type" value="Genomic_DNA"/>
</dbReference>
<feature type="region of interest" description="Disordered" evidence="1">
    <location>
        <begin position="1"/>
        <end position="32"/>
    </location>
</feature>
<dbReference type="AlphaFoldDB" id="A0A3P7NL76"/>
<reference evidence="2 3" key="1">
    <citation type="submission" date="2018-11" db="EMBL/GenBank/DDBJ databases">
        <authorList>
            <consortium name="Pathogen Informatics"/>
        </authorList>
    </citation>
    <scope>NUCLEOTIDE SEQUENCE [LARGE SCALE GENOMIC DNA]</scope>
</reference>
<evidence type="ECO:0000256" key="1">
    <source>
        <dbReference type="SAM" id="MobiDB-lite"/>
    </source>
</evidence>
<organism evidence="2 3">
    <name type="scientific">Dibothriocephalus latus</name>
    <name type="common">Fish tapeworm</name>
    <name type="synonym">Diphyllobothrium latum</name>
    <dbReference type="NCBI Taxonomy" id="60516"/>
    <lineage>
        <taxon>Eukaryota</taxon>
        <taxon>Metazoa</taxon>
        <taxon>Spiralia</taxon>
        <taxon>Lophotrochozoa</taxon>
        <taxon>Platyhelminthes</taxon>
        <taxon>Cestoda</taxon>
        <taxon>Eucestoda</taxon>
        <taxon>Diphyllobothriidea</taxon>
        <taxon>Diphyllobothriidae</taxon>
        <taxon>Dibothriocephalus</taxon>
    </lineage>
</organism>
<keyword evidence="3" id="KW-1185">Reference proteome</keyword>
<evidence type="ECO:0000313" key="3">
    <source>
        <dbReference type="Proteomes" id="UP000281553"/>
    </source>
</evidence>